<feature type="transmembrane region" description="Helical" evidence="8">
    <location>
        <begin position="116"/>
        <end position="140"/>
    </location>
</feature>
<dbReference type="GO" id="GO:0005886">
    <property type="term" value="C:plasma membrane"/>
    <property type="evidence" value="ECO:0007669"/>
    <property type="project" value="TreeGrafter"/>
</dbReference>
<feature type="transmembrane region" description="Helical" evidence="8">
    <location>
        <begin position="184"/>
        <end position="201"/>
    </location>
</feature>
<evidence type="ECO:0000313" key="11">
    <source>
        <dbReference type="EMBL" id="PZO37626.1"/>
    </source>
</evidence>
<protein>
    <submittedName>
        <fullName evidence="11">Cation transporter</fullName>
    </submittedName>
</protein>
<feature type="transmembrane region" description="Helical" evidence="8">
    <location>
        <begin position="49"/>
        <end position="68"/>
    </location>
</feature>
<proteinExistence type="inferred from homology"/>
<name>A0A2W4VZ94_9CYAN</name>
<dbReference type="Pfam" id="PF01545">
    <property type="entry name" value="Cation_efflux"/>
    <property type="match status" value="1"/>
</dbReference>
<dbReference type="PANTHER" id="PTHR11562">
    <property type="entry name" value="CATION EFFLUX PROTEIN/ ZINC TRANSPORTER"/>
    <property type="match status" value="1"/>
</dbReference>
<dbReference type="Gene3D" id="1.20.1510.10">
    <property type="entry name" value="Cation efflux protein transmembrane domain"/>
    <property type="match status" value="1"/>
</dbReference>
<evidence type="ECO:0000313" key="12">
    <source>
        <dbReference type="Proteomes" id="UP000249467"/>
    </source>
</evidence>
<keyword evidence="6" id="KW-0406">Ion transport</keyword>
<keyword evidence="4 8" id="KW-0812">Transmembrane</keyword>
<gene>
    <name evidence="11" type="ORF">DCF19_18245</name>
</gene>
<feature type="transmembrane region" description="Helical" evidence="8">
    <location>
        <begin position="152"/>
        <end position="178"/>
    </location>
</feature>
<dbReference type="InterPro" id="IPR036837">
    <property type="entry name" value="Cation_efflux_CTD_sf"/>
</dbReference>
<dbReference type="EMBL" id="QBML01000029">
    <property type="protein sequence ID" value="PZO37626.1"/>
    <property type="molecule type" value="Genomic_DNA"/>
</dbReference>
<evidence type="ECO:0000256" key="4">
    <source>
        <dbReference type="ARBA" id="ARBA00022692"/>
    </source>
</evidence>
<dbReference type="GO" id="GO:0005385">
    <property type="term" value="F:zinc ion transmembrane transporter activity"/>
    <property type="evidence" value="ECO:0007669"/>
    <property type="project" value="TreeGrafter"/>
</dbReference>
<keyword evidence="5 8" id="KW-1133">Transmembrane helix</keyword>
<sequence>MAHHHEHSHAPKTYNRAFLFGTGLNIGFVLVEAWFGLVTNSLALLADAGHNLSDVLGLLLAWGASYLVQRPPNHKYTYGLRRSSILAALINAILLLLTMGGITWEAIRRLQEPSAVAGGTVILVAGIGVAINTITALLFMSGRDKDMNIRGAFLHMAADALVSVGVVLAGIAILLTGWLWFDPAISLIIVVVIVVGTWNLFKEALELILDGVPKQIEPIAVRTFLQNLQGVTQVHDLHIWAISTTETALTAHLVIPEGNGGDRFLTDTCEALHANFGIDHSTLQIESGDPAYPCHLEPESHV</sequence>
<feature type="domain" description="Cation efflux protein transmembrane" evidence="9">
    <location>
        <begin position="23"/>
        <end position="209"/>
    </location>
</feature>
<comment type="subcellular location">
    <subcellularLocation>
        <location evidence="1">Membrane</location>
        <topology evidence="1">Multi-pass membrane protein</topology>
    </subcellularLocation>
</comment>
<feature type="transmembrane region" description="Helical" evidence="8">
    <location>
        <begin position="80"/>
        <end position="104"/>
    </location>
</feature>
<dbReference type="InterPro" id="IPR027470">
    <property type="entry name" value="Cation_efflux_CTD"/>
</dbReference>
<dbReference type="Proteomes" id="UP000249467">
    <property type="component" value="Unassembled WGS sequence"/>
</dbReference>
<dbReference type="PANTHER" id="PTHR11562:SF17">
    <property type="entry name" value="RE54080P-RELATED"/>
    <property type="match status" value="1"/>
</dbReference>
<dbReference type="InterPro" id="IPR058533">
    <property type="entry name" value="Cation_efflux_TM"/>
</dbReference>
<feature type="transmembrane region" description="Helical" evidence="8">
    <location>
        <begin position="17"/>
        <end position="37"/>
    </location>
</feature>
<evidence type="ECO:0000256" key="8">
    <source>
        <dbReference type="SAM" id="Phobius"/>
    </source>
</evidence>
<comment type="caution">
    <text evidence="11">The sequence shown here is derived from an EMBL/GenBank/DDBJ whole genome shotgun (WGS) entry which is preliminary data.</text>
</comment>
<dbReference type="Pfam" id="PF16916">
    <property type="entry name" value="ZT_dimer"/>
    <property type="match status" value="1"/>
</dbReference>
<keyword evidence="3" id="KW-0813">Transport</keyword>
<evidence type="ECO:0000256" key="2">
    <source>
        <dbReference type="ARBA" id="ARBA00008873"/>
    </source>
</evidence>
<organism evidence="11 12">
    <name type="scientific">Pseudanabaena frigida</name>
    <dbReference type="NCBI Taxonomy" id="945775"/>
    <lineage>
        <taxon>Bacteria</taxon>
        <taxon>Bacillati</taxon>
        <taxon>Cyanobacteriota</taxon>
        <taxon>Cyanophyceae</taxon>
        <taxon>Pseudanabaenales</taxon>
        <taxon>Pseudanabaenaceae</taxon>
        <taxon>Pseudanabaena</taxon>
    </lineage>
</organism>
<evidence type="ECO:0000256" key="1">
    <source>
        <dbReference type="ARBA" id="ARBA00004141"/>
    </source>
</evidence>
<dbReference type="InterPro" id="IPR050681">
    <property type="entry name" value="CDF/SLC30A"/>
</dbReference>
<dbReference type="SUPFAM" id="SSF161111">
    <property type="entry name" value="Cation efflux protein transmembrane domain-like"/>
    <property type="match status" value="1"/>
</dbReference>
<evidence type="ECO:0000256" key="6">
    <source>
        <dbReference type="ARBA" id="ARBA00023065"/>
    </source>
</evidence>
<evidence type="ECO:0000256" key="7">
    <source>
        <dbReference type="ARBA" id="ARBA00023136"/>
    </source>
</evidence>
<accession>A0A2W4VZ94</accession>
<keyword evidence="7 8" id="KW-0472">Membrane</keyword>
<dbReference type="SUPFAM" id="SSF160240">
    <property type="entry name" value="Cation efflux protein cytoplasmic domain-like"/>
    <property type="match status" value="1"/>
</dbReference>
<evidence type="ECO:0000259" key="10">
    <source>
        <dbReference type="Pfam" id="PF16916"/>
    </source>
</evidence>
<comment type="similarity">
    <text evidence="2">Belongs to the cation diffusion facilitator (CDF) transporter (TC 2.A.4) family. SLC30A subfamily.</text>
</comment>
<evidence type="ECO:0000256" key="3">
    <source>
        <dbReference type="ARBA" id="ARBA00022448"/>
    </source>
</evidence>
<reference evidence="11 12" key="1">
    <citation type="submission" date="2018-04" db="EMBL/GenBank/DDBJ databases">
        <authorList>
            <person name="Go L.Y."/>
            <person name="Mitchell J.A."/>
        </authorList>
    </citation>
    <scope>NUCLEOTIDE SEQUENCE [LARGE SCALE GENOMIC DNA]</scope>
    <source>
        <strain evidence="11">ULC066bin1</strain>
    </source>
</reference>
<reference evidence="11 12" key="2">
    <citation type="submission" date="2018-06" db="EMBL/GenBank/DDBJ databases">
        <title>Metagenomic assembly of (sub)arctic Cyanobacteria and their associated microbiome from non-axenic cultures.</title>
        <authorList>
            <person name="Baurain D."/>
        </authorList>
    </citation>
    <scope>NUCLEOTIDE SEQUENCE [LARGE SCALE GENOMIC DNA]</scope>
    <source>
        <strain evidence="11">ULC066bin1</strain>
    </source>
</reference>
<dbReference type="NCBIfam" id="TIGR01297">
    <property type="entry name" value="CDF"/>
    <property type="match status" value="1"/>
</dbReference>
<dbReference type="InterPro" id="IPR002524">
    <property type="entry name" value="Cation_efflux"/>
</dbReference>
<dbReference type="AlphaFoldDB" id="A0A2W4VZ94"/>
<evidence type="ECO:0000256" key="5">
    <source>
        <dbReference type="ARBA" id="ARBA00022989"/>
    </source>
</evidence>
<evidence type="ECO:0000259" key="9">
    <source>
        <dbReference type="Pfam" id="PF01545"/>
    </source>
</evidence>
<feature type="domain" description="Cation efflux protein cytoplasmic" evidence="10">
    <location>
        <begin position="219"/>
        <end position="287"/>
    </location>
</feature>
<dbReference type="InterPro" id="IPR027469">
    <property type="entry name" value="Cation_efflux_TMD_sf"/>
</dbReference>